<dbReference type="STRING" id="36087.A0A077YZ70"/>
<proteinExistence type="predicted"/>
<dbReference type="GO" id="GO:0004222">
    <property type="term" value="F:metalloendopeptidase activity"/>
    <property type="evidence" value="ECO:0007669"/>
    <property type="project" value="InterPro"/>
</dbReference>
<dbReference type="GO" id="GO:0005789">
    <property type="term" value="C:endoplasmic reticulum membrane"/>
    <property type="evidence" value="ECO:0007669"/>
    <property type="project" value="InterPro"/>
</dbReference>
<keyword evidence="2" id="KW-0732">Signal</keyword>
<dbReference type="EMBL" id="HG805830">
    <property type="protein sequence ID" value="CDW52753.1"/>
    <property type="molecule type" value="Genomic_DNA"/>
</dbReference>
<keyword evidence="1" id="KW-0472">Membrane</keyword>
<dbReference type="GO" id="GO:0071586">
    <property type="term" value="P:CAAX-box protein processing"/>
    <property type="evidence" value="ECO:0007669"/>
    <property type="project" value="InterPro"/>
</dbReference>
<reference evidence="3" key="1">
    <citation type="submission" date="2014-01" db="EMBL/GenBank/DDBJ databases">
        <authorList>
            <person name="Aslett M."/>
        </authorList>
    </citation>
    <scope>NUCLEOTIDE SEQUENCE</scope>
</reference>
<dbReference type="InterPro" id="IPR039731">
    <property type="entry name" value="Rce1"/>
</dbReference>
<name>A0A077YZ70_TRITR</name>
<dbReference type="PANTHER" id="PTHR13046:SF0">
    <property type="entry name" value="CAAX PRENYL PROTEASE 2"/>
    <property type="match status" value="1"/>
</dbReference>
<evidence type="ECO:0000256" key="1">
    <source>
        <dbReference type="SAM" id="Phobius"/>
    </source>
</evidence>
<protein>
    <submittedName>
        <fullName evidence="3">CAAX prenyl protease 2</fullName>
    </submittedName>
</protein>
<dbReference type="PANTHER" id="PTHR13046">
    <property type="entry name" value="PROTEASE U48 CAAX PRENYL PROTEASE RCE1"/>
    <property type="match status" value="1"/>
</dbReference>
<evidence type="ECO:0000313" key="4">
    <source>
        <dbReference type="Proteomes" id="UP000030665"/>
    </source>
</evidence>
<accession>A0A077YZ70</accession>
<gene>
    <name evidence="3" type="ORF">TTRE_0000101501</name>
</gene>
<keyword evidence="3" id="KW-0645">Protease</keyword>
<keyword evidence="1" id="KW-1133">Transmembrane helix</keyword>
<sequence>MRVMVFCMSWMKACLISPLFFAIAHSHHALEKKREGYSWQDILCTVGMVRHFMSVFLCHVFCNFMGFPDVSLLDLVDSKKRRFVLLCFFAGAILWISFLLPFTDPRLYDNSL</sequence>
<keyword evidence="4" id="KW-1185">Reference proteome</keyword>
<dbReference type="OrthoDB" id="271604at2759"/>
<organism evidence="3 4">
    <name type="scientific">Trichuris trichiura</name>
    <name type="common">Whipworm</name>
    <name type="synonym">Trichocephalus trichiurus</name>
    <dbReference type="NCBI Taxonomy" id="36087"/>
    <lineage>
        <taxon>Eukaryota</taxon>
        <taxon>Metazoa</taxon>
        <taxon>Ecdysozoa</taxon>
        <taxon>Nematoda</taxon>
        <taxon>Enoplea</taxon>
        <taxon>Dorylaimia</taxon>
        <taxon>Trichinellida</taxon>
        <taxon>Trichuridae</taxon>
        <taxon>Trichuris</taxon>
    </lineage>
</organism>
<evidence type="ECO:0000256" key="2">
    <source>
        <dbReference type="SAM" id="SignalP"/>
    </source>
</evidence>
<dbReference type="Proteomes" id="UP000030665">
    <property type="component" value="Unassembled WGS sequence"/>
</dbReference>
<keyword evidence="3" id="KW-0378">Hydrolase</keyword>
<dbReference type="AlphaFoldDB" id="A0A077YZ70"/>
<evidence type="ECO:0000313" key="3">
    <source>
        <dbReference type="EMBL" id="CDW52753.1"/>
    </source>
</evidence>
<reference evidence="3" key="2">
    <citation type="submission" date="2014-03" db="EMBL/GenBank/DDBJ databases">
        <title>The whipworm genome and dual-species transcriptomics of an intimate host-pathogen interaction.</title>
        <authorList>
            <person name="Foth B.J."/>
            <person name="Tsai I.J."/>
            <person name="Reid A.J."/>
            <person name="Bancroft A.J."/>
            <person name="Nichol S."/>
            <person name="Tracey A."/>
            <person name="Holroyd N."/>
            <person name="Cotton J.A."/>
            <person name="Stanley E.J."/>
            <person name="Zarowiecki M."/>
            <person name="Liu J.Z."/>
            <person name="Huckvale T."/>
            <person name="Cooper P.J."/>
            <person name="Grencis R.K."/>
            <person name="Berriman M."/>
        </authorList>
    </citation>
    <scope>NUCLEOTIDE SEQUENCE [LARGE SCALE GENOMIC DNA]</scope>
</reference>
<feature type="transmembrane region" description="Helical" evidence="1">
    <location>
        <begin position="83"/>
        <end position="102"/>
    </location>
</feature>
<feature type="signal peptide" evidence="2">
    <location>
        <begin position="1"/>
        <end position="26"/>
    </location>
</feature>
<feature type="chain" id="PRO_5001728257" evidence="2">
    <location>
        <begin position="27"/>
        <end position="112"/>
    </location>
</feature>
<keyword evidence="1" id="KW-0812">Transmembrane</keyword>